<comment type="caution">
    <text evidence="1">The sequence shown here is derived from an EMBL/GenBank/DDBJ whole genome shotgun (WGS) entry which is preliminary data.</text>
</comment>
<organism evidence="1 2">
    <name type="scientific">Rhodoplanes roseus</name>
    <dbReference type="NCBI Taxonomy" id="29409"/>
    <lineage>
        <taxon>Bacteria</taxon>
        <taxon>Pseudomonadati</taxon>
        <taxon>Pseudomonadota</taxon>
        <taxon>Alphaproteobacteria</taxon>
        <taxon>Hyphomicrobiales</taxon>
        <taxon>Nitrobacteraceae</taxon>
        <taxon>Rhodoplanes</taxon>
    </lineage>
</organism>
<sequence>MRAQRVASKTAFRRPAANDNRRESCGVRIARRNLLASKTVVACAAAATRTVREAFYAAEHAWAIDGLMQAVARQDFSGWSWGDETASPDRWRLARRRLELHNLPDPTAFEQTLTEELDRLWVELAVPFPDRAGRSESA</sequence>
<dbReference type="Proteomes" id="UP000249130">
    <property type="component" value="Unassembled WGS sequence"/>
</dbReference>
<protein>
    <submittedName>
        <fullName evidence="1">Uncharacterized protein</fullName>
    </submittedName>
</protein>
<gene>
    <name evidence="1" type="ORF">CH341_04180</name>
</gene>
<accession>A0A327L773</accession>
<dbReference type="RefSeq" id="WP_111417778.1">
    <property type="nucleotide sequence ID" value="NZ_NPEX01000017.1"/>
</dbReference>
<dbReference type="EMBL" id="NPEX01000017">
    <property type="protein sequence ID" value="RAI45362.1"/>
    <property type="molecule type" value="Genomic_DNA"/>
</dbReference>
<reference evidence="1 2" key="1">
    <citation type="submission" date="2017-07" db="EMBL/GenBank/DDBJ databases">
        <title>Draft Genome Sequences of Select Purple Nonsulfur Bacteria.</title>
        <authorList>
            <person name="Lasarre B."/>
            <person name="Mckinlay J.B."/>
        </authorList>
    </citation>
    <scope>NUCLEOTIDE SEQUENCE [LARGE SCALE GENOMIC DNA]</scope>
    <source>
        <strain evidence="1 2">DSM 5909</strain>
    </source>
</reference>
<evidence type="ECO:0000313" key="2">
    <source>
        <dbReference type="Proteomes" id="UP000249130"/>
    </source>
</evidence>
<dbReference type="AlphaFoldDB" id="A0A327L773"/>
<keyword evidence="2" id="KW-1185">Reference proteome</keyword>
<evidence type="ECO:0000313" key="1">
    <source>
        <dbReference type="EMBL" id="RAI45362.1"/>
    </source>
</evidence>
<proteinExistence type="predicted"/>
<name>A0A327L773_9BRAD</name>